<dbReference type="STRING" id="909613.UO65_4992"/>
<accession>W7ISJ6</accession>
<keyword evidence="2" id="KW-0812">Transmembrane</keyword>
<gene>
    <name evidence="3" type="ORF">UO65_4992</name>
</gene>
<feature type="transmembrane region" description="Helical" evidence="2">
    <location>
        <begin position="35"/>
        <end position="60"/>
    </location>
</feature>
<keyword evidence="2" id="KW-0472">Membrane</keyword>
<evidence type="ECO:0000313" key="4">
    <source>
        <dbReference type="Proteomes" id="UP000019277"/>
    </source>
</evidence>
<feature type="region of interest" description="Disordered" evidence="1">
    <location>
        <begin position="131"/>
        <end position="151"/>
    </location>
</feature>
<name>W7ISJ6_9PSEU</name>
<protein>
    <submittedName>
        <fullName evidence="3">Uncharacterized protein</fullName>
    </submittedName>
</protein>
<evidence type="ECO:0000256" key="2">
    <source>
        <dbReference type="SAM" id="Phobius"/>
    </source>
</evidence>
<sequence length="151" mass="15818">MRAALFTLGLAALAWGGYLAWDFAHASFRDAWQGAAFFIGGPLVHDAVVAPVVGGAAYLLTRLLPPTWHAPVKAAATCTALLAILAVPLIWHPFGVPTNPGLHDRDHWAGLGIAVAAVWVAAAAAGLVNGWRRSEQPPNQSKQGAPTEMEA</sequence>
<keyword evidence="2" id="KW-1133">Transmembrane helix</keyword>
<reference evidence="3 4" key="1">
    <citation type="journal article" date="2014" name="Genome Announc.">
        <title>Draft Genome Sequence of the Antitrypanosomally Active Sponge-Associated Bacterium Actinokineospora sp. Strain EG49.</title>
        <authorList>
            <person name="Harjes J."/>
            <person name="Ryu T."/>
            <person name="Abdelmohsen U.R."/>
            <person name="Moitinho-Silva L."/>
            <person name="Horn H."/>
            <person name="Ravasi T."/>
            <person name="Hentschel U."/>
        </authorList>
    </citation>
    <scope>NUCLEOTIDE SEQUENCE [LARGE SCALE GENOMIC DNA]</scope>
    <source>
        <strain evidence="3 4">EG49</strain>
    </source>
</reference>
<evidence type="ECO:0000256" key="1">
    <source>
        <dbReference type="SAM" id="MobiDB-lite"/>
    </source>
</evidence>
<dbReference type="AlphaFoldDB" id="W7ISJ6"/>
<keyword evidence="4" id="KW-1185">Reference proteome</keyword>
<proteinExistence type="predicted"/>
<evidence type="ECO:0000313" key="3">
    <source>
        <dbReference type="EMBL" id="EWC59687.1"/>
    </source>
</evidence>
<dbReference type="RefSeq" id="WP_052021728.1">
    <property type="nucleotide sequence ID" value="NZ_AYXG01000188.1"/>
</dbReference>
<comment type="caution">
    <text evidence="3">The sequence shown here is derived from an EMBL/GenBank/DDBJ whole genome shotgun (WGS) entry which is preliminary data.</text>
</comment>
<organism evidence="3 4">
    <name type="scientific">Actinokineospora spheciospongiae</name>
    <dbReference type="NCBI Taxonomy" id="909613"/>
    <lineage>
        <taxon>Bacteria</taxon>
        <taxon>Bacillati</taxon>
        <taxon>Actinomycetota</taxon>
        <taxon>Actinomycetes</taxon>
        <taxon>Pseudonocardiales</taxon>
        <taxon>Pseudonocardiaceae</taxon>
        <taxon>Actinokineospora</taxon>
    </lineage>
</organism>
<feature type="transmembrane region" description="Helical" evidence="2">
    <location>
        <begin position="111"/>
        <end position="131"/>
    </location>
</feature>
<dbReference type="Proteomes" id="UP000019277">
    <property type="component" value="Unassembled WGS sequence"/>
</dbReference>
<dbReference type="eggNOG" id="ENOG503404G">
    <property type="taxonomic scope" value="Bacteria"/>
</dbReference>
<dbReference type="EMBL" id="AYXG01000188">
    <property type="protein sequence ID" value="EWC59687.1"/>
    <property type="molecule type" value="Genomic_DNA"/>
</dbReference>
<feature type="transmembrane region" description="Helical" evidence="2">
    <location>
        <begin position="72"/>
        <end position="91"/>
    </location>
</feature>